<dbReference type="AlphaFoldDB" id="A0AAE0M8T7"/>
<comment type="caution">
    <text evidence="3">The sequence shown here is derived from an EMBL/GenBank/DDBJ whole genome shotgun (WGS) entry which is preliminary data.</text>
</comment>
<evidence type="ECO:0000256" key="1">
    <source>
        <dbReference type="SAM" id="Coils"/>
    </source>
</evidence>
<dbReference type="Proteomes" id="UP001283341">
    <property type="component" value="Unassembled WGS sequence"/>
</dbReference>
<keyword evidence="1" id="KW-0175">Coiled coil</keyword>
<reference evidence="3" key="1">
    <citation type="journal article" date="2023" name="Mol. Phylogenet. Evol.">
        <title>Genome-scale phylogeny and comparative genomics of the fungal order Sordariales.</title>
        <authorList>
            <person name="Hensen N."/>
            <person name="Bonometti L."/>
            <person name="Westerberg I."/>
            <person name="Brannstrom I.O."/>
            <person name="Guillou S."/>
            <person name="Cros-Aarteil S."/>
            <person name="Calhoun S."/>
            <person name="Haridas S."/>
            <person name="Kuo A."/>
            <person name="Mondo S."/>
            <person name="Pangilinan J."/>
            <person name="Riley R."/>
            <person name="LaButti K."/>
            <person name="Andreopoulos B."/>
            <person name="Lipzen A."/>
            <person name="Chen C."/>
            <person name="Yan M."/>
            <person name="Daum C."/>
            <person name="Ng V."/>
            <person name="Clum A."/>
            <person name="Steindorff A."/>
            <person name="Ohm R.A."/>
            <person name="Martin F."/>
            <person name="Silar P."/>
            <person name="Natvig D.O."/>
            <person name="Lalanne C."/>
            <person name="Gautier V."/>
            <person name="Ament-Velasquez S.L."/>
            <person name="Kruys A."/>
            <person name="Hutchinson M.I."/>
            <person name="Powell A.J."/>
            <person name="Barry K."/>
            <person name="Miller A.N."/>
            <person name="Grigoriev I.V."/>
            <person name="Debuchy R."/>
            <person name="Gladieux P."/>
            <person name="Hiltunen Thoren M."/>
            <person name="Johannesson H."/>
        </authorList>
    </citation>
    <scope>NUCLEOTIDE SEQUENCE</scope>
    <source>
        <strain evidence="3">CBS 118394</strain>
    </source>
</reference>
<evidence type="ECO:0000313" key="4">
    <source>
        <dbReference type="Proteomes" id="UP001283341"/>
    </source>
</evidence>
<feature type="region of interest" description="Disordered" evidence="2">
    <location>
        <begin position="1"/>
        <end position="171"/>
    </location>
</feature>
<evidence type="ECO:0000256" key="2">
    <source>
        <dbReference type="SAM" id="MobiDB-lite"/>
    </source>
</evidence>
<organism evidence="3 4">
    <name type="scientific">Apodospora peruviana</name>
    <dbReference type="NCBI Taxonomy" id="516989"/>
    <lineage>
        <taxon>Eukaryota</taxon>
        <taxon>Fungi</taxon>
        <taxon>Dikarya</taxon>
        <taxon>Ascomycota</taxon>
        <taxon>Pezizomycotina</taxon>
        <taxon>Sordariomycetes</taxon>
        <taxon>Sordariomycetidae</taxon>
        <taxon>Sordariales</taxon>
        <taxon>Lasiosphaeriaceae</taxon>
        <taxon>Apodospora</taxon>
    </lineage>
</organism>
<keyword evidence="4" id="KW-1185">Reference proteome</keyword>
<gene>
    <name evidence="3" type="ORF">B0H66DRAFT_194105</name>
</gene>
<feature type="compositionally biased region" description="Basic and acidic residues" evidence="2">
    <location>
        <begin position="159"/>
        <end position="169"/>
    </location>
</feature>
<dbReference type="EMBL" id="JAUEDM010000003">
    <property type="protein sequence ID" value="KAK3322189.1"/>
    <property type="molecule type" value="Genomic_DNA"/>
</dbReference>
<feature type="compositionally biased region" description="Basic and acidic residues" evidence="2">
    <location>
        <begin position="106"/>
        <end position="122"/>
    </location>
</feature>
<proteinExistence type="predicted"/>
<sequence length="890" mass="98120">MELQTNDKEPTTPRTTTANTAATAASTTSKQSDISTSVPALRFPRPQGSERLATWISNSSPDLRQPLTMSDTSSLADSAYEIINGPDSEDQTDALTESTSSLGAPRPDDVHSLDGSDPHYDTDTGDESDDASRASSIRYADQVLQNPSPQLSTSNQSIEFHEGDNDSNKESPFFQDKIMAKHVIREFTEEETAALAKDWDMSNPPKRLVASIGQTMSQGYLATEEPLRIVYVGPSEQKREIVLKLSNAVFASSMSGTRDEDTLGRHREGVYNIVPVASFGPTPELELMEASHYQIKVEHCTSASTLVVKEPPEGAQPDLYSITIGHDTTYETYFTTAGGHVVQPKWTLPHISIFFIAEDDNEEDYRTRQVAWDLMSRLGVPSIFISDTQSFAKPPVGRWREPVGPDGLHICLESRDPERPITPVRLPIDFASFTNIDSRQMNRNLAHMTGLYESSEKLVFLEENKMEHDLDEKTCWTGKEFLEQAVRVLEKNKWLATVIFSVITSLFLTLLGVTPLMGSTQSNPVSAISGVASTSTPITPVVNISPTSIRATHTSTTTVVINVTSTKTVELSRSQPSTSTLASALSFAGFLSDKPSAAPVESPAKKTWCSARVYGPKEILITLPQANKASWLAKGAIEIDVWRGHVPLPVRLSSVDEGILINLGQNDAHGAFNVTVVTTRRPKINETLEVDFGRPVLVEAISAGMNMLFDIAKAVSSTTNEAVHLVEDTCAPAAAKLRGEASSIKDHILEASRVAQNRCGESINQVKRSLGPEDMAKLFKDTKDQLSRQLKTAEKIREGVDMSILQAQITSRLWWLKLQGKKEEYTEYQRNATRLLKMKYSGGAEEQVEKASSKDCSGIFGKRRCMQQLKRSARSRDTTKDSRWRKKIMG</sequence>
<accession>A0AAE0M8T7</accession>
<feature type="compositionally biased region" description="Polar residues" evidence="2">
    <location>
        <begin position="55"/>
        <end position="76"/>
    </location>
</feature>
<evidence type="ECO:0000313" key="3">
    <source>
        <dbReference type="EMBL" id="KAK3322189.1"/>
    </source>
</evidence>
<feature type="compositionally biased region" description="Polar residues" evidence="2">
    <location>
        <begin position="143"/>
        <end position="158"/>
    </location>
</feature>
<name>A0AAE0M8T7_9PEZI</name>
<protein>
    <submittedName>
        <fullName evidence="3">Uncharacterized protein</fullName>
    </submittedName>
</protein>
<feature type="compositionally biased region" description="Polar residues" evidence="2">
    <location>
        <begin position="93"/>
        <end position="102"/>
    </location>
</feature>
<feature type="compositionally biased region" description="Polar residues" evidence="2">
    <location>
        <begin position="29"/>
        <end position="38"/>
    </location>
</feature>
<feature type="compositionally biased region" description="Low complexity" evidence="2">
    <location>
        <begin position="12"/>
        <end position="28"/>
    </location>
</feature>
<feature type="compositionally biased region" description="Basic and acidic residues" evidence="2">
    <location>
        <begin position="1"/>
        <end position="11"/>
    </location>
</feature>
<feature type="coiled-coil region" evidence="1">
    <location>
        <begin position="776"/>
        <end position="838"/>
    </location>
</feature>
<reference evidence="3" key="2">
    <citation type="submission" date="2023-06" db="EMBL/GenBank/DDBJ databases">
        <authorList>
            <consortium name="Lawrence Berkeley National Laboratory"/>
            <person name="Haridas S."/>
            <person name="Hensen N."/>
            <person name="Bonometti L."/>
            <person name="Westerberg I."/>
            <person name="Brannstrom I.O."/>
            <person name="Guillou S."/>
            <person name="Cros-Aarteil S."/>
            <person name="Calhoun S."/>
            <person name="Kuo A."/>
            <person name="Mondo S."/>
            <person name="Pangilinan J."/>
            <person name="Riley R."/>
            <person name="Labutti K."/>
            <person name="Andreopoulos B."/>
            <person name="Lipzen A."/>
            <person name="Chen C."/>
            <person name="Yanf M."/>
            <person name="Daum C."/>
            <person name="Ng V."/>
            <person name="Clum A."/>
            <person name="Steindorff A."/>
            <person name="Ohm R."/>
            <person name="Martin F."/>
            <person name="Silar P."/>
            <person name="Natvig D."/>
            <person name="Lalanne C."/>
            <person name="Gautier V."/>
            <person name="Ament-Velasquez S.L."/>
            <person name="Kruys A."/>
            <person name="Hutchinson M.I."/>
            <person name="Powell A.J."/>
            <person name="Barry K."/>
            <person name="Miller A.N."/>
            <person name="Grigoriev I.V."/>
            <person name="Debuchy R."/>
            <person name="Gladieux P."/>
            <person name="Thoren M.H."/>
            <person name="Johannesson H."/>
        </authorList>
    </citation>
    <scope>NUCLEOTIDE SEQUENCE</scope>
    <source>
        <strain evidence="3">CBS 118394</strain>
    </source>
</reference>
<feature type="region of interest" description="Disordered" evidence="2">
    <location>
        <begin position="870"/>
        <end position="890"/>
    </location>
</feature>